<proteinExistence type="predicted"/>
<dbReference type="EMBL" id="AMRI01000002">
    <property type="protein sequence ID" value="EKE77460.1"/>
    <property type="molecule type" value="Genomic_DNA"/>
</dbReference>
<dbReference type="PANTHER" id="PTHR43968:SF6">
    <property type="entry name" value="GLUTATHIONE S-TRANSFERASE OMEGA"/>
    <property type="match status" value="1"/>
</dbReference>
<dbReference type="Proteomes" id="UP000006755">
    <property type="component" value="Unassembled WGS sequence"/>
</dbReference>
<dbReference type="SUPFAM" id="SSF52833">
    <property type="entry name" value="Thioredoxin-like"/>
    <property type="match status" value="1"/>
</dbReference>
<dbReference type="InterPro" id="IPR050983">
    <property type="entry name" value="GST_Omega/HSP26"/>
</dbReference>
<dbReference type="Pfam" id="PF22041">
    <property type="entry name" value="GST_C_7"/>
    <property type="match status" value="1"/>
</dbReference>
<protein>
    <submittedName>
        <fullName evidence="3">Glutathione S-transferase domain-containing protein</fullName>
    </submittedName>
</protein>
<dbReference type="InterPro" id="IPR036282">
    <property type="entry name" value="Glutathione-S-Trfase_C_sf"/>
</dbReference>
<evidence type="ECO:0000259" key="2">
    <source>
        <dbReference type="PROSITE" id="PS50405"/>
    </source>
</evidence>
<dbReference type="eggNOG" id="COG0625">
    <property type="taxonomic scope" value="Bacteria"/>
</dbReference>
<dbReference type="Gene3D" id="1.20.1050.10">
    <property type="match status" value="1"/>
</dbReference>
<evidence type="ECO:0000313" key="4">
    <source>
        <dbReference type="Proteomes" id="UP000006755"/>
    </source>
</evidence>
<evidence type="ECO:0000313" key="3">
    <source>
        <dbReference type="EMBL" id="EKE77460.1"/>
    </source>
</evidence>
<dbReference type="InterPro" id="IPR004045">
    <property type="entry name" value="Glutathione_S-Trfase_N"/>
</dbReference>
<dbReference type="PROSITE" id="PS50405">
    <property type="entry name" value="GST_CTER"/>
    <property type="match status" value="1"/>
</dbReference>
<dbReference type="PANTHER" id="PTHR43968">
    <property type="match status" value="1"/>
</dbReference>
<dbReference type="InterPro" id="IPR054416">
    <property type="entry name" value="GST_UstS-like_C"/>
</dbReference>
<dbReference type="STRING" id="745411.B3C1_01575"/>
<dbReference type="RefSeq" id="WP_008482455.1">
    <property type="nucleotide sequence ID" value="NZ_AMRI01000002.1"/>
</dbReference>
<evidence type="ECO:0000259" key="1">
    <source>
        <dbReference type="PROSITE" id="PS50404"/>
    </source>
</evidence>
<dbReference type="AlphaFoldDB" id="K2KJG4"/>
<name>K2KJG4_9GAMM</name>
<keyword evidence="4" id="KW-1185">Reference proteome</keyword>
<dbReference type="InterPro" id="IPR010987">
    <property type="entry name" value="Glutathione-S-Trfase_C-like"/>
</dbReference>
<feature type="domain" description="GST C-terminal" evidence="2">
    <location>
        <begin position="87"/>
        <end position="227"/>
    </location>
</feature>
<keyword evidence="3" id="KW-0808">Transferase</keyword>
<dbReference type="SUPFAM" id="SSF47616">
    <property type="entry name" value="GST C-terminal domain-like"/>
    <property type="match status" value="1"/>
</dbReference>
<dbReference type="OrthoDB" id="9782992at2"/>
<accession>K2KJG4</accession>
<gene>
    <name evidence="3" type="ORF">B3C1_01575</name>
</gene>
<organism evidence="3 4">
    <name type="scientific">Gallaecimonas xiamenensis 3-C-1</name>
    <dbReference type="NCBI Taxonomy" id="745411"/>
    <lineage>
        <taxon>Bacteria</taxon>
        <taxon>Pseudomonadati</taxon>
        <taxon>Pseudomonadota</taxon>
        <taxon>Gammaproteobacteria</taxon>
        <taxon>Enterobacterales</taxon>
        <taxon>Gallaecimonadaceae</taxon>
        <taxon>Gallaecimonas</taxon>
    </lineage>
</organism>
<dbReference type="GO" id="GO:0016740">
    <property type="term" value="F:transferase activity"/>
    <property type="evidence" value="ECO:0007669"/>
    <property type="project" value="UniProtKB-KW"/>
</dbReference>
<dbReference type="Pfam" id="PF13417">
    <property type="entry name" value="GST_N_3"/>
    <property type="match status" value="1"/>
</dbReference>
<dbReference type="GO" id="GO:0005737">
    <property type="term" value="C:cytoplasm"/>
    <property type="evidence" value="ECO:0007669"/>
    <property type="project" value="TreeGrafter"/>
</dbReference>
<dbReference type="Gene3D" id="3.40.30.10">
    <property type="entry name" value="Glutaredoxin"/>
    <property type="match status" value="1"/>
</dbReference>
<dbReference type="PROSITE" id="PS50404">
    <property type="entry name" value="GST_NTER"/>
    <property type="match status" value="1"/>
</dbReference>
<dbReference type="InterPro" id="IPR036249">
    <property type="entry name" value="Thioredoxin-like_sf"/>
</dbReference>
<comment type="caution">
    <text evidence="3">The sequence shown here is derived from an EMBL/GenBank/DDBJ whole genome shotgun (WGS) entry which is preliminary data.</text>
</comment>
<feature type="domain" description="GST N-terminal" evidence="1">
    <location>
        <begin position="1"/>
        <end position="84"/>
    </location>
</feature>
<sequence length="227" mass="25385">MSLILFELAGASPERRFSPFCWRSHLALWHKGLDFDARPWRYNDKALIAASGQGKVPVLCDGDKVLHESWDIACYLEEQYPNGPSLFPEGQAAAKAFMDSCNCDLNPCLRWFLLPVIHGLLTPGDQVYFRASREAQIGMALEHCPQQADRSALNKVLDGFANRLGDQAFFAGAEPGYSDFSLMGSVLWGAAAWPEDFLAAQPLLRAWRARLAALFPGLAHFRFYYPL</sequence>
<reference evidence="3 4" key="1">
    <citation type="journal article" date="2012" name="J. Bacteriol.">
        <title>Genome Sequence of Gallaecimonas xiamenensis Type Strain 3-C-1.</title>
        <authorList>
            <person name="Lai Q."/>
            <person name="Wang L."/>
            <person name="Wang W."/>
            <person name="Shao Z."/>
        </authorList>
    </citation>
    <scope>NUCLEOTIDE SEQUENCE [LARGE SCALE GENOMIC DNA]</scope>
    <source>
        <strain evidence="3 4">3-C-1</strain>
    </source>
</reference>